<name>A0AC60QE76_IXOPE</name>
<evidence type="ECO:0000313" key="1">
    <source>
        <dbReference type="EMBL" id="KAG0432433.1"/>
    </source>
</evidence>
<accession>A0AC60QE76</accession>
<gene>
    <name evidence="1" type="ORF">HPB47_020843</name>
</gene>
<reference evidence="1 2" key="1">
    <citation type="journal article" date="2020" name="Cell">
        <title>Large-Scale Comparative Analyses of Tick Genomes Elucidate Their Genetic Diversity and Vector Capacities.</title>
        <authorList>
            <consortium name="Tick Genome and Microbiome Consortium (TIGMIC)"/>
            <person name="Jia N."/>
            <person name="Wang J."/>
            <person name="Shi W."/>
            <person name="Du L."/>
            <person name="Sun Y."/>
            <person name="Zhan W."/>
            <person name="Jiang J.F."/>
            <person name="Wang Q."/>
            <person name="Zhang B."/>
            <person name="Ji P."/>
            <person name="Bell-Sakyi L."/>
            <person name="Cui X.M."/>
            <person name="Yuan T.T."/>
            <person name="Jiang B.G."/>
            <person name="Yang W.F."/>
            <person name="Lam T.T."/>
            <person name="Chang Q.C."/>
            <person name="Ding S.J."/>
            <person name="Wang X.J."/>
            <person name="Zhu J.G."/>
            <person name="Ruan X.D."/>
            <person name="Zhao L."/>
            <person name="Wei J.T."/>
            <person name="Ye R.Z."/>
            <person name="Que T.C."/>
            <person name="Du C.H."/>
            <person name="Zhou Y.H."/>
            <person name="Cheng J.X."/>
            <person name="Dai P.F."/>
            <person name="Guo W.B."/>
            <person name="Han X.H."/>
            <person name="Huang E.J."/>
            <person name="Li L.F."/>
            <person name="Wei W."/>
            <person name="Gao Y.C."/>
            <person name="Liu J.Z."/>
            <person name="Shao H.Z."/>
            <person name="Wang X."/>
            <person name="Wang C.C."/>
            <person name="Yang T.C."/>
            <person name="Huo Q.B."/>
            <person name="Li W."/>
            <person name="Chen H.Y."/>
            <person name="Chen S.E."/>
            <person name="Zhou L.G."/>
            <person name="Ni X.B."/>
            <person name="Tian J.H."/>
            <person name="Sheng Y."/>
            <person name="Liu T."/>
            <person name="Pan Y.S."/>
            <person name="Xia L.Y."/>
            <person name="Li J."/>
            <person name="Zhao F."/>
            <person name="Cao W.C."/>
        </authorList>
    </citation>
    <scope>NUCLEOTIDE SEQUENCE [LARGE SCALE GENOMIC DNA]</scope>
    <source>
        <strain evidence="1">Iper-2018</strain>
    </source>
</reference>
<comment type="caution">
    <text evidence="1">The sequence shown here is derived from an EMBL/GenBank/DDBJ whole genome shotgun (WGS) entry which is preliminary data.</text>
</comment>
<proteinExistence type="predicted"/>
<protein>
    <submittedName>
        <fullName evidence="1">Uncharacterized protein</fullName>
    </submittedName>
</protein>
<dbReference type="Proteomes" id="UP000805193">
    <property type="component" value="Unassembled WGS sequence"/>
</dbReference>
<sequence length="229" mass="25784">MSMSPRPFTRSHPPSFALNYKAEDSTLWDRKTSRSLVYEPSFETRSLHRQLGAPSTTTQPPAVPASPADVARLLTTRMRQDAQLLSENACSKSPHFQICHSPFGTSEDSESTATRNAGSRKWKTIAKLLSLLRRFLTMCVGIQRWASNSAKDENSNLPTVRTPTSSERQSFLLVVGSFVQTASSLHLCFTLRAYWKTRPCAYALVHCEKSTRQQWRVIGSMRERSCPLT</sequence>
<evidence type="ECO:0000313" key="2">
    <source>
        <dbReference type="Proteomes" id="UP000805193"/>
    </source>
</evidence>
<keyword evidence="2" id="KW-1185">Reference proteome</keyword>
<organism evidence="1 2">
    <name type="scientific">Ixodes persulcatus</name>
    <name type="common">Taiga tick</name>
    <dbReference type="NCBI Taxonomy" id="34615"/>
    <lineage>
        <taxon>Eukaryota</taxon>
        <taxon>Metazoa</taxon>
        <taxon>Ecdysozoa</taxon>
        <taxon>Arthropoda</taxon>
        <taxon>Chelicerata</taxon>
        <taxon>Arachnida</taxon>
        <taxon>Acari</taxon>
        <taxon>Parasitiformes</taxon>
        <taxon>Ixodida</taxon>
        <taxon>Ixodoidea</taxon>
        <taxon>Ixodidae</taxon>
        <taxon>Ixodinae</taxon>
        <taxon>Ixodes</taxon>
    </lineage>
</organism>
<dbReference type="EMBL" id="JABSTQ010009153">
    <property type="protein sequence ID" value="KAG0432433.1"/>
    <property type="molecule type" value="Genomic_DNA"/>
</dbReference>